<evidence type="ECO:0000256" key="5">
    <source>
        <dbReference type="ARBA" id="ARBA00022792"/>
    </source>
</evidence>
<keyword evidence="14" id="KW-1185">Reference proteome</keyword>
<evidence type="ECO:0000256" key="1">
    <source>
        <dbReference type="ARBA" id="ARBA00004137"/>
    </source>
</evidence>
<comment type="similarity">
    <text evidence="2">Belongs to the taffazin family.</text>
</comment>
<organism evidence="13 14">
    <name type="scientific">Tetradesmus obliquus</name>
    <name type="common">Green alga</name>
    <name type="synonym">Acutodesmus obliquus</name>
    <dbReference type="NCBI Taxonomy" id="3088"/>
    <lineage>
        <taxon>Eukaryota</taxon>
        <taxon>Viridiplantae</taxon>
        <taxon>Chlorophyta</taxon>
        <taxon>core chlorophytes</taxon>
        <taxon>Chlorophyceae</taxon>
        <taxon>CS clade</taxon>
        <taxon>Sphaeropleales</taxon>
        <taxon>Scenedesmaceae</taxon>
        <taxon>Tetradesmus</taxon>
    </lineage>
</organism>
<dbReference type="CDD" id="cd07989">
    <property type="entry name" value="LPLAT_AGPAT-like"/>
    <property type="match status" value="1"/>
</dbReference>
<dbReference type="PANTHER" id="PTHR12497:SF0">
    <property type="entry name" value="TAFAZZIN"/>
    <property type="match status" value="1"/>
</dbReference>
<evidence type="ECO:0000256" key="9">
    <source>
        <dbReference type="ARBA" id="ARBA00023315"/>
    </source>
</evidence>
<keyword evidence="3" id="KW-0808">Transferase</keyword>
<evidence type="ECO:0000259" key="12">
    <source>
        <dbReference type="SMART" id="SM00563"/>
    </source>
</evidence>
<keyword evidence="9" id="KW-0012">Acyltransferase</keyword>
<dbReference type="Proteomes" id="UP001244341">
    <property type="component" value="Chromosome 4b"/>
</dbReference>
<gene>
    <name evidence="13" type="ORF">OEZ85_006389</name>
</gene>
<evidence type="ECO:0000256" key="11">
    <source>
        <dbReference type="ARBA" id="ARBA00047906"/>
    </source>
</evidence>
<dbReference type="InterPro" id="IPR002123">
    <property type="entry name" value="Plipid/glycerol_acylTrfase"/>
</dbReference>
<proteinExistence type="inferred from homology"/>
<evidence type="ECO:0000256" key="6">
    <source>
        <dbReference type="ARBA" id="ARBA00023098"/>
    </source>
</evidence>
<keyword evidence="5" id="KW-0999">Mitochondrion inner membrane</keyword>
<evidence type="ECO:0000256" key="8">
    <source>
        <dbReference type="ARBA" id="ARBA00023136"/>
    </source>
</evidence>
<dbReference type="SMART" id="SM00563">
    <property type="entry name" value="PlsC"/>
    <property type="match status" value="1"/>
</dbReference>
<sequence>MLHTGPHSLKVAILKLKEGGRRVATDPNSNTTADRYLLQYGLYTTTSTDPTRAISKLHSLLLEGDLRQLWQDGKQRMKAQLRSACGYEQQQAGSKQVKAAGSRTSTAELQPLYGVDGPMRSLVMYVLAHGSRAFMTRANSTTVEGAEHMTAALAREAGRPLITVCNHVASMDDPLVMSTILPPAVYSDPAQLRWTLCASDRCFHRELLVPFFRAAKVLPVERGAGMFQPGLAAAEERLRAGDWVHIFPEGTRSRDGRMQPVRKGVGRLVAACAEADPVIVPFVHSGMREVLPKGALLPKVNQEVKVLVGEPIDVSDLLAAAAQQGWPEDTLYVRIAHRIGGRMAALKAQLDGLPQEELSAQREAQQAALEQGLDLYDPADNAYRAQSLWERVSFRMQHREWAAHGVASAKARFAAAAAKLSAAAGGGKSDGSSSSSIGSWMEAVAAGGSNNAADAAQGAGVEGSVPAEKRKLLALVTDWLSTGSPCSEPSEYYSKQRSLHMIQLLQARVPALHGLVNTTAARIDSLDAWTINLGN</sequence>
<keyword evidence="6" id="KW-0443">Lipid metabolism</keyword>
<dbReference type="Pfam" id="PF01553">
    <property type="entry name" value="Acyltransferase"/>
    <property type="match status" value="1"/>
</dbReference>
<keyword evidence="4" id="KW-1000">Mitochondrion outer membrane</keyword>
<feature type="domain" description="Phospholipid/glycerol acyltransferase" evidence="12">
    <location>
        <begin position="161"/>
        <end position="287"/>
    </location>
</feature>
<comment type="catalytic activity">
    <reaction evidence="11">
        <text>1'-[1,2-diacyl-sn-glycero-3-phospho],3'-[1-acyl-sn-glycero-3-phospho]-glycerol + a 1,2-diacyl-sn-glycero-3-phosphocholine = a cardiolipin + a 1-acyl-sn-glycero-3-phosphocholine</text>
        <dbReference type="Rhea" id="RHEA:33731"/>
        <dbReference type="ChEBI" id="CHEBI:57643"/>
        <dbReference type="ChEBI" id="CHEBI:58168"/>
        <dbReference type="ChEBI" id="CHEBI:62237"/>
        <dbReference type="ChEBI" id="CHEBI:64743"/>
    </reaction>
    <physiologicalReaction direction="left-to-right" evidence="11">
        <dbReference type="Rhea" id="RHEA:33732"/>
    </physiologicalReaction>
    <physiologicalReaction direction="right-to-left" evidence="11">
        <dbReference type="Rhea" id="RHEA:33733"/>
    </physiologicalReaction>
</comment>
<dbReference type="PRINTS" id="PR00979">
    <property type="entry name" value="TAFAZZIN"/>
</dbReference>
<comment type="subcellular location">
    <subcellularLocation>
        <location evidence="1">Mitochondrion inner membrane</location>
        <topology evidence="1">Peripheral membrane protein</topology>
        <orientation evidence="1">Intermembrane side</orientation>
    </subcellularLocation>
    <subcellularLocation>
        <location evidence="10">Mitochondrion outer membrane</location>
        <topology evidence="10">Peripheral membrane protein</topology>
        <orientation evidence="10">Intermembrane side</orientation>
    </subcellularLocation>
</comment>
<dbReference type="InterPro" id="IPR000872">
    <property type="entry name" value="Tafazzin"/>
</dbReference>
<evidence type="ECO:0000256" key="4">
    <source>
        <dbReference type="ARBA" id="ARBA00022787"/>
    </source>
</evidence>
<evidence type="ECO:0000313" key="14">
    <source>
        <dbReference type="Proteomes" id="UP001244341"/>
    </source>
</evidence>
<evidence type="ECO:0000256" key="7">
    <source>
        <dbReference type="ARBA" id="ARBA00023128"/>
    </source>
</evidence>
<keyword evidence="8" id="KW-0472">Membrane</keyword>
<name>A0ABY8TV51_TETOB</name>
<dbReference type="EMBL" id="CP126211">
    <property type="protein sequence ID" value="WIA12754.1"/>
    <property type="molecule type" value="Genomic_DNA"/>
</dbReference>
<evidence type="ECO:0000313" key="13">
    <source>
        <dbReference type="EMBL" id="WIA12754.1"/>
    </source>
</evidence>
<accession>A0ABY8TV51</accession>
<keyword evidence="7" id="KW-0496">Mitochondrion</keyword>
<reference evidence="13 14" key="1">
    <citation type="submission" date="2023-05" db="EMBL/GenBank/DDBJ databases">
        <title>A 100% complete, gapless, phased diploid assembly of the Scenedesmus obliquus UTEX 3031 genome.</title>
        <authorList>
            <person name="Biondi T.C."/>
            <person name="Hanschen E.R."/>
            <person name="Kwon T."/>
            <person name="Eng W."/>
            <person name="Kruse C.P.S."/>
            <person name="Koehler S.I."/>
            <person name="Kunde Y."/>
            <person name="Gleasner C.D."/>
            <person name="You Mak K.T."/>
            <person name="Polle J."/>
            <person name="Hovde B.T."/>
            <person name="Starkenburg S.R."/>
        </authorList>
    </citation>
    <scope>NUCLEOTIDE SEQUENCE [LARGE SCALE GENOMIC DNA]</scope>
    <source>
        <strain evidence="13 14">DOE0152z</strain>
    </source>
</reference>
<protein>
    <recommendedName>
        <fullName evidence="12">Phospholipid/glycerol acyltransferase domain-containing protein</fullName>
    </recommendedName>
</protein>
<evidence type="ECO:0000256" key="2">
    <source>
        <dbReference type="ARBA" id="ARBA00010524"/>
    </source>
</evidence>
<dbReference type="SUPFAM" id="SSF69593">
    <property type="entry name" value="Glycerol-3-phosphate (1)-acyltransferase"/>
    <property type="match status" value="1"/>
</dbReference>
<evidence type="ECO:0000256" key="3">
    <source>
        <dbReference type="ARBA" id="ARBA00022679"/>
    </source>
</evidence>
<evidence type="ECO:0000256" key="10">
    <source>
        <dbReference type="ARBA" id="ARBA00024323"/>
    </source>
</evidence>
<dbReference type="PANTHER" id="PTHR12497">
    <property type="entry name" value="TAZ PROTEIN TAFAZZIN"/>
    <property type="match status" value="1"/>
</dbReference>